<gene>
    <name evidence="1" type="ORF">GM51_9345</name>
</gene>
<name>A0A094Q7C8_9ZZZZ</name>
<dbReference type="EMBL" id="JNSL01000051">
    <property type="protein sequence ID" value="KGA17979.1"/>
    <property type="molecule type" value="Genomic_DNA"/>
</dbReference>
<evidence type="ECO:0000313" key="1">
    <source>
        <dbReference type="EMBL" id="KGA17979.1"/>
    </source>
</evidence>
<reference evidence="1" key="1">
    <citation type="submission" date="2014-06" db="EMBL/GenBank/DDBJ databases">
        <title>Key roles for freshwater Actinobacteria revealed by deep metagenomic sequencing.</title>
        <authorList>
            <person name="Ghai R."/>
            <person name="Mizuno C.M."/>
            <person name="Picazo A."/>
            <person name="Camacho A."/>
            <person name="Rodriguez-Valera F."/>
        </authorList>
    </citation>
    <scope>NUCLEOTIDE SEQUENCE</scope>
</reference>
<sequence>MNANIGTITPIPTEEEAAAIAAAVTMMWPQPMVASTTDASAVSAWRFSGRWWVTDAVSRRARPGLR</sequence>
<proteinExistence type="predicted"/>
<protein>
    <recommendedName>
        <fullName evidence="2">Acyl-CoA carboxylase epsilon subunit</fullName>
    </recommendedName>
</protein>
<dbReference type="AlphaFoldDB" id="A0A094Q7C8"/>
<organism evidence="1">
    <name type="scientific">freshwater metagenome</name>
    <dbReference type="NCBI Taxonomy" id="449393"/>
    <lineage>
        <taxon>unclassified sequences</taxon>
        <taxon>metagenomes</taxon>
        <taxon>ecological metagenomes</taxon>
    </lineage>
</organism>
<comment type="caution">
    <text evidence="1">The sequence shown here is derived from an EMBL/GenBank/DDBJ whole genome shotgun (WGS) entry which is preliminary data.</text>
</comment>
<accession>A0A094Q7C8</accession>
<evidence type="ECO:0008006" key="2">
    <source>
        <dbReference type="Google" id="ProtNLM"/>
    </source>
</evidence>